<feature type="chain" id="PRO_5036491375" evidence="2">
    <location>
        <begin position="25"/>
        <end position="74"/>
    </location>
</feature>
<evidence type="ECO:0000313" key="4">
    <source>
        <dbReference type="Proteomes" id="UP000887013"/>
    </source>
</evidence>
<feature type="signal peptide" evidence="2">
    <location>
        <begin position="1"/>
        <end position="24"/>
    </location>
</feature>
<dbReference type="AlphaFoldDB" id="A0A8X6Q0V5"/>
<keyword evidence="2" id="KW-0732">Signal</keyword>
<comment type="caution">
    <text evidence="3">The sequence shown here is derived from an EMBL/GenBank/DDBJ whole genome shotgun (WGS) entry which is preliminary data.</text>
</comment>
<feature type="region of interest" description="Disordered" evidence="1">
    <location>
        <begin position="37"/>
        <end position="74"/>
    </location>
</feature>
<name>A0A8X6Q0V5_NEPPI</name>
<evidence type="ECO:0000313" key="3">
    <source>
        <dbReference type="EMBL" id="GFU00229.1"/>
    </source>
</evidence>
<proteinExistence type="predicted"/>
<protein>
    <submittedName>
        <fullName evidence="3">Uncharacterized protein</fullName>
    </submittedName>
</protein>
<dbReference type="Proteomes" id="UP000887013">
    <property type="component" value="Unassembled WGS sequence"/>
</dbReference>
<reference evidence="3" key="1">
    <citation type="submission" date="2020-08" db="EMBL/GenBank/DDBJ databases">
        <title>Multicomponent nature underlies the extraordinary mechanical properties of spider dragline silk.</title>
        <authorList>
            <person name="Kono N."/>
            <person name="Nakamura H."/>
            <person name="Mori M."/>
            <person name="Yoshida Y."/>
            <person name="Ohtoshi R."/>
            <person name="Malay A.D."/>
            <person name="Moran D.A.P."/>
            <person name="Tomita M."/>
            <person name="Numata K."/>
            <person name="Arakawa K."/>
        </authorList>
    </citation>
    <scope>NUCLEOTIDE SEQUENCE</scope>
</reference>
<gene>
    <name evidence="3" type="ORF">NPIL_359771</name>
</gene>
<sequence length="74" mass="7825">GKATHPAVPNLSYGFLALTSGLLALRLPETKDQKLPDTLEEGENFGNSPEVWDTQNTGNKFVAGSPASVPSTKL</sequence>
<organism evidence="3 4">
    <name type="scientific">Nephila pilipes</name>
    <name type="common">Giant wood spider</name>
    <name type="synonym">Nephila maculata</name>
    <dbReference type="NCBI Taxonomy" id="299642"/>
    <lineage>
        <taxon>Eukaryota</taxon>
        <taxon>Metazoa</taxon>
        <taxon>Ecdysozoa</taxon>
        <taxon>Arthropoda</taxon>
        <taxon>Chelicerata</taxon>
        <taxon>Arachnida</taxon>
        <taxon>Araneae</taxon>
        <taxon>Araneomorphae</taxon>
        <taxon>Entelegynae</taxon>
        <taxon>Araneoidea</taxon>
        <taxon>Nephilidae</taxon>
        <taxon>Nephila</taxon>
    </lineage>
</organism>
<dbReference type="EMBL" id="BMAW01076163">
    <property type="protein sequence ID" value="GFU00229.1"/>
    <property type="molecule type" value="Genomic_DNA"/>
</dbReference>
<evidence type="ECO:0000256" key="1">
    <source>
        <dbReference type="SAM" id="MobiDB-lite"/>
    </source>
</evidence>
<keyword evidence="4" id="KW-1185">Reference proteome</keyword>
<accession>A0A8X6Q0V5</accession>
<feature type="non-terminal residue" evidence="3">
    <location>
        <position position="1"/>
    </location>
</feature>
<evidence type="ECO:0000256" key="2">
    <source>
        <dbReference type="SAM" id="SignalP"/>
    </source>
</evidence>